<dbReference type="Pfam" id="PF13392">
    <property type="entry name" value="HNH_3"/>
    <property type="match status" value="1"/>
</dbReference>
<dbReference type="Proteomes" id="UP001518989">
    <property type="component" value="Unassembled WGS sequence"/>
</dbReference>
<dbReference type="EMBL" id="JACTNG010000010">
    <property type="protein sequence ID" value="MBO1080875.1"/>
    <property type="molecule type" value="Genomic_DNA"/>
</dbReference>
<protein>
    <submittedName>
        <fullName evidence="2">HNH endonuclease</fullName>
    </submittedName>
</protein>
<keyword evidence="2" id="KW-0540">Nuclease</keyword>
<evidence type="ECO:0000259" key="1">
    <source>
        <dbReference type="Pfam" id="PF13392"/>
    </source>
</evidence>
<dbReference type="InterPro" id="IPR003615">
    <property type="entry name" value="HNH_nuc"/>
</dbReference>
<comment type="caution">
    <text evidence="2">The sequence shown here is derived from an EMBL/GenBank/DDBJ whole genome shotgun (WGS) entry which is preliminary data.</text>
</comment>
<dbReference type="InterPro" id="IPR044925">
    <property type="entry name" value="His-Me_finger_sf"/>
</dbReference>
<dbReference type="GO" id="GO:0004519">
    <property type="term" value="F:endonuclease activity"/>
    <property type="evidence" value="ECO:0007669"/>
    <property type="project" value="UniProtKB-KW"/>
</dbReference>
<dbReference type="SUPFAM" id="SSF54060">
    <property type="entry name" value="His-Me finger endonucleases"/>
    <property type="match status" value="1"/>
</dbReference>
<dbReference type="InterPro" id="IPR044930">
    <property type="entry name" value="Homing_endonuclease_His-Me"/>
</dbReference>
<accession>A0ABS3KTS3</accession>
<evidence type="ECO:0000313" key="3">
    <source>
        <dbReference type="Proteomes" id="UP001518989"/>
    </source>
</evidence>
<sequence>MSKTDILSDPAQMVELRRHMPRFLDRTMPEPNSGCWLWMGRADYSNPRYTAATFEIRLVRFVAPRVSVAMHRGPIPVGLCVLHKCDNPLCVNPDHLFVGTRAENTADMFAKGRSRTAPVLGERHGQAKLNPAAVKHIRASALPGNALAKQLGVSPTAVWSVRTGRTWSHVS</sequence>
<keyword evidence="3" id="KW-1185">Reference proteome</keyword>
<dbReference type="Gene3D" id="3.90.75.10">
    <property type="entry name" value="Homing Intron 3 (I-ppo) Encoded Endonuclease, Chain A"/>
    <property type="match status" value="1"/>
</dbReference>
<dbReference type="RefSeq" id="WP_207419045.1">
    <property type="nucleotide sequence ID" value="NZ_CP061177.1"/>
</dbReference>
<keyword evidence="2" id="KW-0255">Endonuclease</keyword>
<evidence type="ECO:0000313" key="2">
    <source>
        <dbReference type="EMBL" id="MBO1080875.1"/>
    </source>
</evidence>
<gene>
    <name evidence="2" type="ORF">IAI61_17675</name>
</gene>
<feature type="domain" description="HNH nuclease" evidence="1">
    <location>
        <begin position="65"/>
        <end position="105"/>
    </location>
</feature>
<name>A0ABS3KTS3_9PROT</name>
<proteinExistence type="predicted"/>
<organism evidence="2 3">
    <name type="scientific">Roseomonas haemaphysalidis</name>
    <dbReference type="NCBI Taxonomy" id="2768162"/>
    <lineage>
        <taxon>Bacteria</taxon>
        <taxon>Pseudomonadati</taxon>
        <taxon>Pseudomonadota</taxon>
        <taxon>Alphaproteobacteria</taxon>
        <taxon>Acetobacterales</taxon>
        <taxon>Roseomonadaceae</taxon>
        <taxon>Roseomonas</taxon>
    </lineage>
</organism>
<reference evidence="2 3" key="1">
    <citation type="submission" date="2020-09" db="EMBL/GenBank/DDBJ databases">
        <title>Roseomonas.</title>
        <authorList>
            <person name="Zhu W."/>
        </authorList>
    </citation>
    <scope>NUCLEOTIDE SEQUENCE [LARGE SCALE GENOMIC DNA]</scope>
    <source>
        <strain evidence="2 3">573</strain>
    </source>
</reference>
<keyword evidence="2" id="KW-0378">Hydrolase</keyword>